<gene>
    <name evidence="2" type="ORF">JG687_00019428</name>
</gene>
<dbReference type="Proteomes" id="UP000688947">
    <property type="component" value="Unassembled WGS sequence"/>
</dbReference>
<dbReference type="EMBL" id="JAENGZ010003298">
    <property type="protein sequence ID" value="KAG6941811.1"/>
    <property type="molecule type" value="Genomic_DNA"/>
</dbReference>
<comment type="caution">
    <text evidence="2">The sequence shown here is derived from an EMBL/GenBank/DDBJ whole genome shotgun (WGS) entry which is preliminary data.</text>
</comment>
<protein>
    <submittedName>
        <fullName evidence="2">Uncharacterized protein</fullName>
    </submittedName>
</protein>
<evidence type="ECO:0000256" key="1">
    <source>
        <dbReference type="SAM" id="MobiDB-lite"/>
    </source>
</evidence>
<evidence type="ECO:0000313" key="2">
    <source>
        <dbReference type="EMBL" id="KAG6941811.1"/>
    </source>
</evidence>
<reference evidence="2" key="1">
    <citation type="submission" date="2021-01" db="EMBL/GenBank/DDBJ databases">
        <title>Phytophthora aleatoria, a newly-described species from Pinus radiata is distinct from Phytophthora cactorum isolates based on comparative genomics.</title>
        <authorList>
            <person name="Mcdougal R."/>
            <person name="Panda P."/>
            <person name="Williams N."/>
            <person name="Studholme D.J."/>
        </authorList>
    </citation>
    <scope>NUCLEOTIDE SEQUENCE</scope>
    <source>
        <strain evidence="2">NZFS 3830</strain>
    </source>
</reference>
<dbReference type="AlphaFoldDB" id="A0A8T1TLX5"/>
<evidence type="ECO:0000313" key="3">
    <source>
        <dbReference type="Proteomes" id="UP000688947"/>
    </source>
</evidence>
<organism evidence="2 3">
    <name type="scientific">Phytophthora cactorum</name>
    <dbReference type="NCBI Taxonomy" id="29920"/>
    <lineage>
        <taxon>Eukaryota</taxon>
        <taxon>Sar</taxon>
        <taxon>Stramenopiles</taxon>
        <taxon>Oomycota</taxon>
        <taxon>Peronosporomycetes</taxon>
        <taxon>Peronosporales</taxon>
        <taxon>Peronosporaceae</taxon>
        <taxon>Phytophthora</taxon>
    </lineage>
</organism>
<feature type="non-terminal residue" evidence="2">
    <location>
        <position position="143"/>
    </location>
</feature>
<proteinExistence type="predicted"/>
<name>A0A8T1TLX5_9STRA</name>
<feature type="region of interest" description="Disordered" evidence="1">
    <location>
        <begin position="61"/>
        <end position="93"/>
    </location>
</feature>
<sequence>RLICTRRAGTGKGGYKYCECKHCRAAYDNDTTNIAPIVIVARPRNYRSHLSKCEYFTATQLPPASPISADSTPTQSRPAASPSSEQSIPSRTCSQTAAAHPVLASYRTSHTGHPYRCTACSPASLEEFRSRPQERAIDFTGRA</sequence>
<accession>A0A8T1TLX5</accession>